<feature type="transmembrane region" description="Helical" evidence="1">
    <location>
        <begin position="20"/>
        <end position="39"/>
    </location>
</feature>
<sequence length="69" mass="8024">MSFFSLNNPLLSLSPGSNQLVVWILSIVLFFLIIIVFLYRKARFTKKAKKLYPVIFLLEEVLKIPEPLL</sequence>
<accession>A0A0V8DUV3</accession>
<dbReference type="EMBL" id="LKLS01000136">
    <property type="protein sequence ID" value="KSU17422.1"/>
    <property type="molecule type" value="Genomic_DNA"/>
</dbReference>
<reference evidence="3" key="1">
    <citation type="submission" date="2015-10" db="EMBL/GenBank/DDBJ databases">
        <title>Draft Genome Sequences of 11 Lactococcus lactis subspecies cremoris strains.</title>
        <authorList>
            <person name="Wels M."/>
            <person name="Backus L."/>
            <person name="Boekhorst J."/>
            <person name="Dijkstra A."/>
            <person name="Beerthuizen M."/>
            <person name="Kelly W."/>
            <person name="Siezen R."/>
            <person name="Bachmann H."/>
            <person name="Van Hijum S."/>
        </authorList>
    </citation>
    <scope>NUCLEOTIDE SEQUENCE [LARGE SCALE GENOMIC DNA]</scope>
    <source>
        <strain evidence="3">LMG9449</strain>
    </source>
</reference>
<dbReference type="Proteomes" id="UP000053612">
    <property type="component" value="Unassembled WGS sequence"/>
</dbReference>
<comment type="caution">
    <text evidence="2">The sequence shown here is derived from an EMBL/GenBank/DDBJ whole genome shotgun (WGS) entry which is preliminary data.</text>
</comment>
<name>A0A0V8DUV3_LACLL</name>
<gene>
    <name evidence="2" type="ORF">LMG9449_1677</name>
</gene>
<protein>
    <submittedName>
        <fullName evidence="2">Uncharacterized protein</fullName>
    </submittedName>
</protein>
<organism evidence="2 3">
    <name type="scientific">Lactococcus lactis subsp. lactis</name>
    <name type="common">Streptococcus lactis</name>
    <dbReference type="NCBI Taxonomy" id="1360"/>
    <lineage>
        <taxon>Bacteria</taxon>
        <taxon>Bacillati</taxon>
        <taxon>Bacillota</taxon>
        <taxon>Bacilli</taxon>
        <taxon>Lactobacillales</taxon>
        <taxon>Streptococcaceae</taxon>
        <taxon>Lactococcus</taxon>
    </lineage>
</organism>
<keyword evidence="1" id="KW-0812">Transmembrane</keyword>
<dbReference type="AlphaFoldDB" id="A0A0V8DUV3"/>
<keyword evidence="1" id="KW-0472">Membrane</keyword>
<dbReference type="PATRIC" id="fig|1360.109.peg.2832"/>
<proteinExistence type="predicted"/>
<evidence type="ECO:0000313" key="3">
    <source>
        <dbReference type="Proteomes" id="UP000053612"/>
    </source>
</evidence>
<evidence type="ECO:0000256" key="1">
    <source>
        <dbReference type="SAM" id="Phobius"/>
    </source>
</evidence>
<evidence type="ECO:0000313" key="2">
    <source>
        <dbReference type="EMBL" id="KSU17422.1"/>
    </source>
</evidence>
<keyword evidence="1" id="KW-1133">Transmembrane helix</keyword>